<protein>
    <submittedName>
        <fullName evidence="1">Uncharacterized protein</fullName>
    </submittedName>
</protein>
<reference evidence="1" key="1">
    <citation type="submission" date="2024-10" db="EMBL/GenBank/DDBJ databases">
        <authorList>
            <person name="Ryan C."/>
        </authorList>
    </citation>
    <scope>NUCLEOTIDE SEQUENCE [LARGE SCALE GENOMIC DNA]</scope>
</reference>
<sequence>MAPVNCFGKEVNNKTLEELGLPKTRENLARVAMSVMLDDDRKGLATRYVHKLKQLYGDGVSTLCLVYNATGHSLVKRANQDWWNGSLSGPDYPSVISNGQWAAFLHVHDQGAATGSLGAVVYQGTSVKGSELDFLIAWSTPWSEVYSNTAYCEIGDTDFWDGHWDEIEQKLGSSGYTWNSMFEDAEIDAQIEPGTSPEFTAVIRIITPVELSEP</sequence>
<dbReference type="InterPro" id="IPR049065">
    <property type="entry name" value="Nakanori"/>
</dbReference>
<dbReference type="Pfam" id="PF21230">
    <property type="entry name" value="Nakanori"/>
    <property type="match status" value="1"/>
</dbReference>
<name>A0ABC8WBB6_9POAL</name>
<dbReference type="PANTHER" id="PTHR36482:SF7">
    <property type="entry name" value="OS04G0308500 PROTEIN"/>
    <property type="match status" value="1"/>
</dbReference>
<dbReference type="InterPro" id="IPR053085">
    <property type="entry name" value="Jasmonate-induced_protein"/>
</dbReference>
<gene>
    <name evidence="1" type="ORF">URODEC1_LOCUS12097</name>
</gene>
<dbReference type="Proteomes" id="UP001497457">
    <property type="component" value="Chromosome 12b"/>
</dbReference>
<proteinExistence type="predicted"/>
<dbReference type="AlphaFoldDB" id="A0ABC8WBB6"/>
<evidence type="ECO:0000313" key="1">
    <source>
        <dbReference type="EMBL" id="CAL4906387.1"/>
    </source>
</evidence>
<dbReference type="Gene3D" id="2.60.270.50">
    <property type="match status" value="1"/>
</dbReference>
<accession>A0ABC8WBB6</accession>
<evidence type="ECO:0000313" key="2">
    <source>
        <dbReference type="Proteomes" id="UP001497457"/>
    </source>
</evidence>
<dbReference type="PANTHER" id="PTHR36482">
    <property type="entry name" value="OSJNBA0024J22.15 PROTEIN"/>
    <property type="match status" value="1"/>
</dbReference>
<organism evidence="1 2">
    <name type="scientific">Urochloa decumbens</name>
    <dbReference type="NCBI Taxonomy" id="240449"/>
    <lineage>
        <taxon>Eukaryota</taxon>
        <taxon>Viridiplantae</taxon>
        <taxon>Streptophyta</taxon>
        <taxon>Embryophyta</taxon>
        <taxon>Tracheophyta</taxon>
        <taxon>Spermatophyta</taxon>
        <taxon>Magnoliopsida</taxon>
        <taxon>Liliopsida</taxon>
        <taxon>Poales</taxon>
        <taxon>Poaceae</taxon>
        <taxon>PACMAD clade</taxon>
        <taxon>Panicoideae</taxon>
        <taxon>Panicodae</taxon>
        <taxon>Paniceae</taxon>
        <taxon>Melinidinae</taxon>
        <taxon>Urochloa</taxon>
    </lineage>
</organism>
<keyword evidence="2" id="KW-1185">Reference proteome</keyword>
<dbReference type="EMBL" id="OZ075122">
    <property type="protein sequence ID" value="CAL4906387.1"/>
    <property type="molecule type" value="Genomic_DNA"/>
</dbReference>